<accession>A0A931CSR7</accession>
<evidence type="ECO:0000256" key="6">
    <source>
        <dbReference type="ARBA" id="ARBA00022777"/>
    </source>
</evidence>
<dbReference type="AlphaFoldDB" id="A0A931CSR7"/>
<keyword evidence="6 10" id="KW-0418">Kinase</keyword>
<dbReference type="GO" id="GO:0005737">
    <property type="term" value="C:cytoplasm"/>
    <property type="evidence" value="ECO:0007669"/>
    <property type="project" value="TreeGrafter"/>
</dbReference>
<proteinExistence type="inferred from homology"/>
<evidence type="ECO:0000313" key="13">
    <source>
        <dbReference type="Proteomes" id="UP000655366"/>
    </source>
</evidence>
<feature type="compositionally biased region" description="Pro residues" evidence="11">
    <location>
        <begin position="1"/>
        <end position="14"/>
    </location>
</feature>
<dbReference type="Gene3D" id="3.40.50.300">
    <property type="entry name" value="P-loop containing nucleotide triphosphate hydrolases"/>
    <property type="match status" value="1"/>
</dbReference>
<dbReference type="RefSeq" id="WP_196398497.1">
    <property type="nucleotide sequence ID" value="NZ_JADNYM010000033.1"/>
</dbReference>
<evidence type="ECO:0000256" key="5">
    <source>
        <dbReference type="ARBA" id="ARBA00022741"/>
    </source>
</evidence>
<reference evidence="12 13" key="1">
    <citation type="submission" date="2020-11" db="EMBL/GenBank/DDBJ databases">
        <title>Arthrobacter antarcticus sp. nov., isolated from Antarctic Soil.</title>
        <authorList>
            <person name="Li J."/>
        </authorList>
    </citation>
    <scope>NUCLEOTIDE SEQUENCE [LARGE SCALE GENOMIC DNA]</scope>
    <source>
        <strain evidence="12 13">Z1-20</strain>
    </source>
</reference>
<dbReference type="PANTHER" id="PTHR43442">
    <property type="entry name" value="GLUCONOKINASE-RELATED"/>
    <property type="match status" value="1"/>
</dbReference>
<evidence type="ECO:0000256" key="11">
    <source>
        <dbReference type="SAM" id="MobiDB-lite"/>
    </source>
</evidence>
<organism evidence="12 13">
    <name type="scientific">Arthrobacter terrae</name>
    <dbReference type="NCBI Taxonomy" id="2935737"/>
    <lineage>
        <taxon>Bacteria</taxon>
        <taxon>Bacillati</taxon>
        <taxon>Actinomycetota</taxon>
        <taxon>Actinomycetes</taxon>
        <taxon>Micrococcales</taxon>
        <taxon>Micrococcaceae</taxon>
        <taxon>Arthrobacter</taxon>
    </lineage>
</organism>
<dbReference type="NCBIfam" id="TIGR01313">
    <property type="entry name" value="therm_gnt_kin"/>
    <property type="match status" value="1"/>
</dbReference>
<dbReference type="EC" id="2.7.1.12" evidence="3 10"/>
<dbReference type="GO" id="GO:0046316">
    <property type="term" value="F:gluconokinase activity"/>
    <property type="evidence" value="ECO:0007669"/>
    <property type="project" value="UniProtKB-EC"/>
</dbReference>
<keyword evidence="7 10" id="KW-0067">ATP-binding</keyword>
<comment type="caution">
    <text evidence="12">The sequence shown here is derived from an EMBL/GenBank/DDBJ whole genome shotgun (WGS) entry which is preliminary data.</text>
</comment>
<evidence type="ECO:0000256" key="3">
    <source>
        <dbReference type="ARBA" id="ARBA00012054"/>
    </source>
</evidence>
<evidence type="ECO:0000256" key="9">
    <source>
        <dbReference type="ARBA" id="ARBA00048090"/>
    </source>
</evidence>
<comment type="similarity">
    <text evidence="2 10">Belongs to the gluconokinase GntK/GntV family.</text>
</comment>
<feature type="region of interest" description="Disordered" evidence="11">
    <location>
        <begin position="1"/>
        <end position="27"/>
    </location>
</feature>
<dbReference type="Proteomes" id="UP000655366">
    <property type="component" value="Unassembled WGS sequence"/>
</dbReference>
<sequence>MAPLPLVPSAPDSPAPDAAGSPAPDAAGSPAGRPIVLVLMGVAGCGKSTVAALLAGQLGWAFEEGDSLHPDANVQKMAAGEPLTDEDRWPWLAKVADWVEETLDDGQDGIITCSALKRSYRDAINRRGSGVVFVFLSGSKETITARLAVRRGHFMPMSLLDSQFADLEEPESDEPEIRINVGPTPGVIAGEIIAELGLAGRADEENHGH</sequence>
<dbReference type="InterPro" id="IPR006001">
    <property type="entry name" value="Therm_gnt_kin"/>
</dbReference>
<evidence type="ECO:0000256" key="1">
    <source>
        <dbReference type="ARBA" id="ARBA00004761"/>
    </source>
</evidence>
<dbReference type="InterPro" id="IPR027417">
    <property type="entry name" value="P-loop_NTPase"/>
</dbReference>
<dbReference type="PANTHER" id="PTHR43442:SF3">
    <property type="entry name" value="GLUCONOKINASE-RELATED"/>
    <property type="match status" value="1"/>
</dbReference>
<dbReference type="Pfam" id="PF13671">
    <property type="entry name" value="AAA_33"/>
    <property type="match status" value="1"/>
</dbReference>
<evidence type="ECO:0000256" key="7">
    <source>
        <dbReference type="ARBA" id="ARBA00022840"/>
    </source>
</evidence>
<keyword evidence="4 10" id="KW-0808">Transferase</keyword>
<dbReference type="GO" id="GO:0005524">
    <property type="term" value="F:ATP binding"/>
    <property type="evidence" value="ECO:0007669"/>
    <property type="project" value="UniProtKB-KW"/>
</dbReference>
<feature type="compositionally biased region" description="Low complexity" evidence="11">
    <location>
        <begin position="15"/>
        <end position="27"/>
    </location>
</feature>
<evidence type="ECO:0000256" key="10">
    <source>
        <dbReference type="RuleBase" id="RU363066"/>
    </source>
</evidence>
<dbReference type="SUPFAM" id="SSF52540">
    <property type="entry name" value="P-loop containing nucleoside triphosphate hydrolases"/>
    <property type="match status" value="1"/>
</dbReference>
<comment type="pathway">
    <text evidence="1">Carbohydrate acid metabolism.</text>
</comment>
<evidence type="ECO:0000313" key="12">
    <source>
        <dbReference type="EMBL" id="MBG0741561.1"/>
    </source>
</evidence>
<name>A0A931CSR7_9MICC</name>
<dbReference type="GO" id="GO:0019521">
    <property type="term" value="P:D-gluconate metabolic process"/>
    <property type="evidence" value="ECO:0007669"/>
    <property type="project" value="UniProtKB-KW"/>
</dbReference>
<keyword evidence="8" id="KW-0311">Gluconate utilization</keyword>
<gene>
    <name evidence="12" type="ORF">IV500_19555</name>
</gene>
<dbReference type="CDD" id="cd02021">
    <property type="entry name" value="GntK"/>
    <property type="match status" value="1"/>
</dbReference>
<evidence type="ECO:0000256" key="8">
    <source>
        <dbReference type="ARBA" id="ARBA00023064"/>
    </source>
</evidence>
<evidence type="ECO:0000256" key="2">
    <source>
        <dbReference type="ARBA" id="ARBA00008420"/>
    </source>
</evidence>
<dbReference type="EMBL" id="JADNYM010000033">
    <property type="protein sequence ID" value="MBG0741561.1"/>
    <property type="molecule type" value="Genomic_DNA"/>
</dbReference>
<keyword evidence="5 10" id="KW-0547">Nucleotide-binding</keyword>
<dbReference type="FunFam" id="3.40.50.300:FF:000522">
    <property type="entry name" value="Gluconokinase"/>
    <property type="match status" value="1"/>
</dbReference>
<protein>
    <recommendedName>
        <fullName evidence="3 10">Gluconokinase</fullName>
        <ecNumber evidence="3 10">2.7.1.12</ecNumber>
    </recommendedName>
</protein>
<keyword evidence="13" id="KW-1185">Reference proteome</keyword>
<comment type="catalytic activity">
    <reaction evidence="9 10">
        <text>D-gluconate + ATP = 6-phospho-D-gluconate + ADP + H(+)</text>
        <dbReference type="Rhea" id="RHEA:19433"/>
        <dbReference type="ChEBI" id="CHEBI:15378"/>
        <dbReference type="ChEBI" id="CHEBI:18391"/>
        <dbReference type="ChEBI" id="CHEBI:30616"/>
        <dbReference type="ChEBI" id="CHEBI:58759"/>
        <dbReference type="ChEBI" id="CHEBI:456216"/>
        <dbReference type="EC" id="2.7.1.12"/>
    </reaction>
</comment>
<evidence type="ECO:0000256" key="4">
    <source>
        <dbReference type="ARBA" id="ARBA00022679"/>
    </source>
</evidence>